<keyword evidence="3" id="KW-1185">Reference proteome</keyword>
<evidence type="ECO:0000256" key="1">
    <source>
        <dbReference type="SAM" id="MobiDB-lite"/>
    </source>
</evidence>
<feature type="region of interest" description="Disordered" evidence="1">
    <location>
        <begin position="313"/>
        <end position="333"/>
    </location>
</feature>
<feature type="compositionally biased region" description="Polar residues" evidence="1">
    <location>
        <begin position="223"/>
        <end position="234"/>
    </location>
</feature>
<feature type="region of interest" description="Disordered" evidence="1">
    <location>
        <begin position="1"/>
        <end position="101"/>
    </location>
</feature>
<evidence type="ECO:0000313" key="2">
    <source>
        <dbReference type="EMBL" id="KAK3774073.1"/>
    </source>
</evidence>
<reference evidence="2" key="1">
    <citation type="journal article" date="2023" name="G3 (Bethesda)">
        <title>A reference genome for the long-term kleptoplast-retaining sea slug Elysia crispata morphotype clarki.</title>
        <authorList>
            <person name="Eastman K.E."/>
            <person name="Pendleton A.L."/>
            <person name="Shaikh M.A."/>
            <person name="Suttiyut T."/>
            <person name="Ogas R."/>
            <person name="Tomko P."/>
            <person name="Gavelis G."/>
            <person name="Widhalm J.R."/>
            <person name="Wisecaver J.H."/>
        </authorList>
    </citation>
    <scope>NUCLEOTIDE SEQUENCE</scope>
    <source>
        <strain evidence="2">ECLA1</strain>
    </source>
</reference>
<protein>
    <submittedName>
        <fullName evidence="2">Uncharacterized protein</fullName>
    </submittedName>
</protein>
<sequence>MKVQATEVQGVLNLKRKQAQSSDQLHDQSASRGHVWPHRSLDRRQDVSSPAGHGSSPTDGAPCDNGGDFYPGYQGYGEYFMGQHPDGPPPGLTFLPPSQGTPPLTMEPPMHPAAGDLSARGDKLPKYLFRPQDLSSPAQDGSDLSLLVFPQDLVALEEQTSLSLRVGQVKPGPQNRVQSQTVRAQPIEQEFDEGVMTPGHQPNSHPQTTKAKGRSARLKSGPATRSPSIGSACSGSDKDQLRSHLNRITLPQVSCTADSVRLTDAMLNVTVVRIYREWRAVKHRFTSIIAVRRGMSRAQWSSHCRGGYQSAPCQHGTPKDGHPSGAVCREPSASHTVEEGTRVRLASMAHLSAAIEILAWIRRVQSERGDYGYEVKREKKNRKFSR</sequence>
<comment type="caution">
    <text evidence="2">The sequence shown here is derived from an EMBL/GenBank/DDBJ whole genome shotgun (WGS) entry which is preliminary data.</text>
</comment>
<feature type="compositionally biased region" description="Polar residues" evidence="1">
    <location>
        <begin position="19"/>
        <end position="31"/>
    </location>
</feature>
<feature type="region of interest" description="Disordered" evidence="1">
    <location>
        <begin position="194"/>
        <end position="238"/>
    </location>
</feature>
<organism evidence="2 3">
    <name type="scientific">Elysia crispata</name>
    <name type="common">lettuce slug</name>
    <dbReference type="NCBI Taxonomy" id="231223"/>
    <lineage>
        <taxon>Eukaryota</taxon>
        <taxon>Metazoa</taxon>
        <taxon>Spiralia</taxon>
        <taxon>Lophotrochozoa</taxon>
        <taxon>Mollusca</taxon>
        <taxon>Gastropoda</taxon>
        <taxon>Heterobranchia</taxon>
        <taxon>Euthyneura</taxon>
        <taxon>Panpulmonata</taxon>
        <taxon>Sacoglossa</taxon>
        <taxon>Placobranchoidea</taxon>
        <taxon>Plakobranchidae</taxon>
        <taxon>Elysia</taxon>
    </lineage>
</organism>
<proteinExistence type="predicted"/>
<dbReference type="AlphaFoldDB" id="A0AAE1DLR3"/>
<dbReference type="Proteomes" id="UP001283361">
    <property type="component" value="Unassembled WGS sequence"/>
</dbReference>
<feature type="compositionally biased region" description="Polar residues" evidence="1">
    <location>
        <begin position="200"/>
        <end position="210"/>
    </location>
</feature>
<name>A0AAE1DLR3_9GAST</name>
<dbReference type="EMBL" id="JAWDGP010003469">
    <property type="protein sequence ID" value="KAK3774073.1"/>
    <property type="molecule type" value="Genomic_DNA"/>
</dbReference>
<evidence type="ECO:0000313" key="3">
    <source>
        <dbReference type="Proteomes" id="UP001283361"/>
    </source>
</evidence>
<accession>A0AAE1DLR3</accession>
<gene>
    <name evidence="2" type="ORF">RRG08_030155</name>
</gene>